<name>A0A6L6WTS7_9ACTN</name>
<evidence type="ECO:0000313" key="3">
    <source>
        <dbReference type="Proteomes" id="UP000483802"/>
    </source>
</evidence>
<dbReference type="PANTHER" id="PTHR38479">
    <property type="entry name" value="LMO0824 PROTEIN"/>
    <property type="match status" value="1"/>
</dbReference>
<evidence type="ECO:0000313" key="2">
    <source>
        <dbReference type="EMBL" id="MVO85463.1"/>
    </source>
</evidence>
<gene>
    <name evidence="2" type="ORF">GPA10_12035</name>
</gene>
<reference evidence="2 3" key="1">
    <citation type="submission" date="2019-11" db="EMBL/GenBank/DDBJ databases">
        <title>Streptomyces typhae sp. nov., a novel endophytic actinomycete isolated from the root of cattail pollen (Typha angustifolia L.).</title>
        <authorList>
            <person name="Peng C."/>
        </authorList>
    </citation>
    <scope>NUCLEOTIDE SEQUENCE [LARGE SCALE GENOMIC DNA]</scope>
    <source>
        <strain evidence="3">p1417</strain>
    </source>
</reference>
<dbReference type="Pfam" id="PF06224">
    <property type="entry name" value="AlkZ-like"/>
    <property type="match status" value="1"/>
</dbReference>
<evidence type="ECO:0000256" key="1">
    <source>
        <dbReference type="SAM" id="MobiDB-lite"/>
    </source>
</evidence>
<sequence length="398" mass="44164">MSLTTRQLTLATLDRQLLLERRRLEVAEAVRQVCALQAQTPASPYVALWNRVRDFVPADLDAAFADGRIVKATLMRITLHAVHADDYGPYRAALLTALRTSRLADRRFLATGLTPADADGLLPELAGFLARPRTGAEVESEVTGRFGEHAHRLWWALRAYAPVRHAPVGGPWSFTLPNSYVGSSAAPVPLPEEADTGVQWLLRSYLRAFGPATAQDFARFTRLGRPAATRALQELGDQVVRVTGPDDTTLFDLADATVPAEDTPVPPRLLPMWDSSLLAHTVPGRFMPQEYRPLVVRRNGDVLPCLLVDGRVAGVWRTTDDGLELTAFRKLAKAEWQGLTEEAEKLSVLLADREPTVYRRYRHWWEKGFPHAERVTVSARRAAPGARRSVPATPAPRR</sequence>
<keyword evidence="2" id="KW-0238">DNA-binding</keyword>
<dbReference type="GO" id="GO:0003677">
    <property type="term" value="F:DNA binding"/>
    <property type="evidence" value="ECO:0007669"/>
    <property type="project" value="UniProtKB-KW"/>
</dbReference>
<dbReference type="RefSeq" id="WP_157165480.1">
    <property type="nucleotide sequence ID" value="NZ_WPNZ01000005.1"/>
</dbReference>
<accession>A0A6L6WTS7</accession>
<feature type="region of interest" description="Disordered" evidence="1">
    <location>
        <begin position="378"/>
        <end position="398"/>
    </location>
</feature>
<feature type="compositionally biased region" description="Low complexity" evidence="1">
    <location>
        <begin position="378"/>
        <end position="392"/>
    </location>
</feature>
<comment type="caution">
    <text evidence="2">The sequence shown here is derived from an EMBL/GenBank/DDBJ whole genome shotgun (WGS) entry which is preliminary data.</text>
</comment>
<dbReference type="PANTHER" id="PTHR38479:SF2">
    <property type="entry name" value="WINGED HELIX DNA-BINDING DOMAIN-CONTAINING PROTEIN"/>
    <property type="match status" value="1"/>
</dbReference>
<dbReference type="AlphaFoldDB" id="A0A6L6WTS7"/>
<organism evidence="2 3">
    <name type="scientific">Streptomyces typhae</name>
    <dbReference type="NCBI Taxonomy" id="2681492"/>
    <lineage>
        <taxon>Bacteria</taxon>
        <taxon>Bacillati</taxon>
        <taxon>Actinomycetota</taxon>
        <taxon>Actinomycetes</taxon>
        <taxon>Kitasatosporales</taxon>
        <taxon>Streptomycetaceae</taxon>
        <taxon>Streptomyces</taxon>
    </lineage>
</organism>
<dbReference type="EMBL" id="WPNZ01000005">
    <property type="protein sequence ID" value="MVO85463.1"/>
    <property type="molecule type" value="Genomic_DNA"/>
</dbReference>
<proteinExistence type="predicted"/>
<dbReference type="Proteomes" id="UP000483802">
    <property type="component" value="Unassembled WGS sequence"/>
</dbReference>
<protein>
    <submittedName>
        <fullName evidence="2">Winged helix DNA-binding domain-containing protein</fullName>
    </submittedName>
</protein>
<keyword evidence="3" id="KW-1185">Reference proteome</keyword>
<dbReference type="InterPro" id="IPR009351">
    <property type="entry name" value="AlkZ-like"/>
</dbReference>